<feature type="domain" description="Auxiliary Activity family 9 catalytic" evidence="14">
    <location>
        <begin position="24"/>
        <end position="243"/>
    </location>
</feature>
<evidence type="ECO:0000313" key="16">
    <source>
        <dbReference type="Proteomes" id="UP000307440"/>
    </source>
</evidence>
<dbReference type="EMBL" id="ML210169">
    <property type="protein sequence ID" value="TFK26972.1"/>
    <property type="molecule type" value="Genomic_DNA"/>
</dbReference>
<keyword evidence="3" id="KW-0136">Cellulose degradation</keyword>
<dbReference type="InterPro" id="IPR049892">
    <property type="entry name" value="AA9"/>
</dbReference>
<reference evidence="15 16" key="1">
    <citation type="journal article" date="2019" name="Nat. Ecol. Evol.">
        <title>Megaphylogeny resolves global patterns of mushroom evolution.</title>
        <authorList>
            <person name="Varga T."/>
            <person name="Krizsan K."/>
            <person name="Foldi C."/>
            <person name="Dima B."/>
            <person name="Sanchez-Garcia M."/>
            <person name="Sanchez-Ramirez S."/>
            <person name="Szollosi G.J."/>
            <person name="Szarkandi J.G."/>
            <person name="Papp V."/>
            <person name="Albert L."/>
            <person name="Andreopoulos W."/>
            <person name="Angelini C."/>
            <person name="Antonin V."/>
            <person name="Barry K.W."/>
            <person name="Bougher N.L."/>
            <person name="Buchanan P."/>
            <person name="Buyck B."/>
            <person name="Bense V."/>
            <person name="Catcheside P."/>
            <person name="Chovatia M."/>
            <person name="Cooper J."/>
            <person name="Damon W."/>
            <person name="Desjardin D."/>
            <person name="Finy P."/>
            <person name="Geml J."/>
            <person name="Haridas S."/>
            <person name="Hughes K."/>
            <person name="Justo A."/>
            <person name="Karasinski D."/>
            <person name="Kautmanova I."/>
            <person name="Kiss B."/>
            <person name="Kocsube S."/>
            <person name="Kotiranta H."/>
            <person name="LaButti K.M."/>
            <person name="Lechner B.E."/>
            <person name="Liimatainen K."/>
            <person name="Lipzen A."/>
            <person name="Lukacs Z."/>
            <person name="Mihaltcheva S."/>
            <person name="Morgado L.N."/>
            <person name="Niskanen T."/>
            <person name="Noordeloos M.E."/>
            <person name="Ohm R.A."/>
            <person name="Ortiz-Santana B."/>
            <person name="Ovrebo C."/>
            <person name="Racz N."/>
            <person name="Riley R."/>
            <person name="Savchenko A."/>
            <person name="Shiryaev A."/>
            <person name="Soop K."/>
            <person name="Spirin V."/>
            <person name="Szebenyi C."/>
            <person name="Tomsovsky M."/>
            <person name="Tulloss R.E."/>
            <person name="Uehling J."/>
            <person name="Grigoriev I.V."/>
            <person name="Vagvolgyi C."/>
            <person name="Papp T."/>
            <person name="Martin F.M."/>
            <person name="Miettinen O."/>
            <person name="Hibbett D.S."/>
            <person name="Nagy L.G."/>
        </authorList>
    </citation>
    <scope>NUCLEOTIDE SEQUENCE [LARGE SCALE GENOMIC DNA]</scope>
    <source>
        <strain evidence="15 16">CBS 121175</strain>
    </source>
</reference>
<dbReference type="PANTHER" id="PTHR33353:SF6">
    <property type="entry name" value="ENDOGLUCANASE IV"/>
    <property type="match status" value="1"/>
</dbReference>
<keyword evidence="6" id="KW-0503">Monooxygenase</keyword>
<keyword evidence="9" id="KW-0624">Polysaccharide degradation</keyword>
<protein>
    <recommendedName>
        <fullName evidence="12">lytic cellulose monooxygenase (C4-dehydrogenating)</fullName>
        <ecNumber evidence="12">1.14.99.56</ecNumber>
    </recommendedName>
</protein>
<dbReference type="STRING" id="230819.A0A5C3L313"/>
<keyword evidence="2" id="KW-0479">Metal-binding</keyword>
<evidence type="ECO:0000313" key="15">
    <source>
        <dbReference type="EMBL" id="TFK26972.1"/>
    </source>
</evidence>
<keyword evidence="16" id="KW-1185">Reference proteome</keyword>
<dbReference type="InterPro" id="IPR005103">
    <property type="entry name" value="AA9_LPMO"/>
</dbReference>
<keyword evidence="15" id="KW-0378">Hydrolase</keyword>
<dbReference type="CDD" id="cd21175">
    <property type="entry name" value="LPMO_AA9"/>
    <property type="match status" value="1"/>
</dbReference>
<feature type="signal peptide" evidence="13">
    <location>
        <begin position="1"/>
        <end position="23"/>
    </location>
</feature>
<dbReference type="GO" id="GO:0030245">
    <property type="term" value="P:cellulose catabolic process"/>
    <property type="evidence" value="ECO:0007669"/>
    <property type="project" value="UniProtKB-KW"/>
</dbReference>
<evidence type="ECO:0000256" key="1">
    <source>
        <dbReference type="ARBA" id="ARBA00001973"/>
    </source>
</evidence>
<evidence type="ECO:0000256" key="13">
    <source>
        <dbReference type="SAM" id="SignalP"/>
    </source>
</evidence>
<dbReference type="AlphaFoldDB" id="A0A5C3L313"/>
<keyword evidence="8" id="KW-0119">Carbohydrate metabolism</keyword>
<evidence type="ECO:0000256" key="2">
    <source>
        <dbReference type="ARBA" id="ARBA00022723"/>
    </source>
</evidence>
<accession>A0A5C3L313</accession>
<evidence type="ECO:0000259" key="14">
    <source>
        <dbReference type="Pfam" id="PF03443"/>
    </source>
</evidence>
<evidence type="ECO:0000256" key="12">
    <source>
        <dbReference type="ARBA" id="ARBA00047174"/>
    </source>
</evidence>
<dbReference type="OrthoDB" id="4849160at2759"/>
<evidence type="ECO:0000256" key="6">
    <source>
        <dbReference type="ARBA" id="ARBA00023033"/>
    </source>
</evidence>
<dbReference type="Pfam" id="PF03443">
    <property type="entry name" value="AA9"/>
    <property type="match status" value="1"/>
</dbReference>
<dbReference type="GO" id="GO:0016787">
    <property type="term" value="F:hydrolase activity"/>
    <property type="evidence" value="ECO:0007669"/>
    <property type="project" value="UniProtKB-KW"/>
</dbReference>
<evidence type="ECO:0000256" key="4">
    <source>
        <dbReference type="ARBA" id="ARBA00023002"/>
    </source>
</evidence>
<evidence type="ECO:0000256" key="8">
    <source>
        <dbReference type="ARBA" id="ARBA00023277"/>
    </source>
</evidence>
<feature type="chain" id="PRO_5022754308" description="lytic cellulose monooxygenase (C4-dehydrogenating)" evidence="13">
    <location>
        <begin position="24"/>
        <end position="259"/>
    </location>
</feature>
<dbReference type="GO" id="GO:0004497">
    <property type="term" value="F:monooxygenase activity"/>
    <property type="evidence" value="ECO:0007669"/>
    <property type="project" value="UniProtKB-KW"/>
</dbReference>
<comment type="similarity">
    <text evidence="10">Belongs to the polysaccharide monooxygenase AA9 family.</text>
</comment>
<dbReference type="GO" id="GO:0046872">
    <property type="term" value="F:metal ion binding"/>
    <property type="evidence" value="ECO:0007669"/>
    <property type="project" value="UniProtKB-KW"/>
</dbReference>
<proteinExistence type="inferred from homology"/>
<dbReference type="PANTHER" id="PTHR33353">
    <property type="entry name" value="PUTATIVE (AFU_ORTHOLOGUE AFUA_1G12560)-RELATED"/>
    <property type="match status" value="1"/>
</dbReference>
<evidence type="ECO:0000256" key="11">
    <source>
        <dbReference type="ARBA" id="ARBA00045077"/>
    </source>
</evidence>
<evidence type="ECO:0000256" key="10">
    <source>
        <dbReference type="ARBA" id="ARBA00044502"/>
    </source>
</evidence>
<evidence type="ECO:0000256" key="7">
    <source>
        <dbReference type="ARBA" id="ARBA00023157"/>
    </source>
</evidence>
<name>A0A5C3L313_COPMA</name>
<sequence>MPRKTLASASLLLISSLVAQVSAHGYVEHVTLGDTKHTGYLPYVDPYMSPTPQRIIRKVPWNGPVQNVSLIDIQCNGYTAGGIPTEPAPLVGTIAAGQEAKLKWTSWPDNHKGPVITYMARVPDDQDIRKWSPGRDDAVWFKIHEVGKTADNKWGAVELLTEAKGVSTVKIPSTLKAGQYLIRHEILALHFAFAYPGVQIYPSCIQVKVTGGGDDFPSSEYLVSFPGAYKHDTPGIVYDLYSETGGYSIPGPAVWTPGA</sequence>
<dbReference type="EC" id="1.14.99.56" evidence="12"/>
<keyword evidence="13" id="KW-0732">Signal</keyword>
<keyword evidence="7" id="KW-1015">Disulfide bond</keyword>
<comment type="cofactor">
    <cofactor evidence="1">
        <name>Cu(2+)</name>
        <dbReference type="ChEBI" id="CHEBI:29036"/>
    </cofactor>
</comment>
<comment type="catalytic activity">
    <reaction evidence="11">
        <text>[(1-&gt;4)-beta-D-glucosyl]n+m + reduced acceptor + O2 = 4-dehydro-beta-D-glucosyl-[(1-&gt;4)-beta-D-glucosyl]n-1 + [(1-&gt;4)-beta-D-glucosyl]m + acceptor + H2O.</text>
        <dbReference type="EC" id="1.14.99.56"/>
    </reaction>
</comment>
<keyword evidence="4" id="KW-0560">Oxidoreductase</keyword>
<evidence type="ECO:0000256" key="5">
    <source>
        <dbReference type="ARBA" id="ARBA00023008"/>
    </source>
</evidence>
<evidence type="ECO:0000256" key="3">
    <source>
        <dbReference type="ARBA" id="ARBA00023001"/>
    </source>
</evidence>
<organism evidence="15 16">
    <name type="scientific">Coprinopsis marcescibilis</name>
    <name type="common">Agaric fungus</name>
    <name type="synonym">Psathyrella marcescibilis</name>
    <dbReference type="NCBI Taxonomy" id="230819"/>
    <lineage>
        <taxon>Eukaryota</taxon>
        <taxon>Fungi</taxon>
        <taxon>Dikarya</taxon>
        <taxon>Basidiomycota</taxon>
        <taxon>Agaricomycotina</taxon>
        <taxon>Agaricomycetes</taxon>
        <taxon>Agaricomycetidae</taxon>
        <taxon>Agaricales</taxon>
        <taxon>Agaricineae</taxon>
        <taxon>Psathyrellaceae</taxon>
        <taxon>Coprinopsis</taxon>
    </lineage>
</organism>
<gene>
    <name evidence="15" type="ORF">FA15DRAFT_636650</name>
</gene>
<dbReference type="Proteomes" id="UP000307440">
    <property type="component" value="Unassembled WGS sequence"/>
</dbReference>
<dbReference type="Gene3D" id="2.70.50.70">
    <property type="match status" value="1"/>
</dbReference>
<evidence type="ECO:0000256" key="9">
    <source>
        <dbReference type="ARBA" id="ARBA00023326"/>
    </source>
</evidence>
<keyword evidence="5" id="KW-0186">Copper</keyword>